<sequence>MFGIYDGVSFILGECSSPVEAIGDALHLFIGTGSGICCYHSRGFTFIVSRAVFVIDDS</sequence>
<protein>
    <submittedName>
        <fullName evidence="1">Uncharacterized protein</fullName>
    </submittedName>
</protein>
<accession>A0A645IU91</accession>
<reference evidence="1" key="1">
    <citation type="submission" date="2019-08" db="EMBL/GenBank/DDBJ databases">
        <authorList>
            <person name="Kucharzyk K."/>
            <person name="Murdoch R.W."/>
            <person name="Higgins S."/>
            <person name="Loffler F."/>
        </authorList>
    </citation>
    <scope>NUCLEOTIDE SEQUENCE</scope>
</reference>
<evidence type="ECO:0000313" key="1">
    <source>
        <dbReference type="EMBL" id="MPN54460.1"/>
    </source>
</evidence>
<name>A0A645IU91_9ZZZZ</name>
<comment type="caution">
    <text evidence="1">The sequence shown here is derived from an EMBL/GenBank/DDBJ whole genome shotgun (WGS) entry which is preliminary data.</text>
</comment>
<dbReference type="EMBL" id="VSSQ01122712">
    <property type="protein sequence ID" value="MPN54460.1"/>
    <property type="molecule type" value="Genomic_DNA"/>
</dbReference>
<organism evidence="1">
    <name type="scientific">bioreactor metagenome</name>
    <dbReference type="NCBI Taxonomy" id="1076179"/>
    <lineage>
        <taxon>unclassified sequences</taxon>
        <taxon>metagenomes</taxon>
        <taxon>ecological metagenomes</taxon>
    </lineage>
</organism>
<gene>
    <name evidence="1" type="ORF">SDC9_202130</name>
</gene>
<dbReference type="AlphaFoldDB" id="A0A645IU91"/>
<proteinExistence type="predicted"/>